<keyword evidence="1" id="KW-0813">Transport</keyword>
<organism evidence="6">
    <name type="scientific">Desulfurivibrio alkaliphilus</name>
    <dbReference type="NCBI Taxonomy" id="427923"/>
    <lineage>
        <taxon>Bacteria</taxon>
        <taxon>Pseudomonadati</taxon>
        <taxon>Thermodesulfobacteriota</taxon>
        <taxon>Desulfobulbia</taxon>
        <taxon>Desulfobulbales</taxon>
        <taxon>Desulfobulbaceae</taxon>
        <taxon>Desulfurivibrio</taxon>
    </lineage>
</organism>
<dbReference type="PROSITE" id="PS00211">
    <property type="entry name" value="ABC_TRANSPORTER_1"/>
    <property type="match status" value="1"/>
</dbReference>
<dbReference type="PANTHER" id="PTHR24220:SF689">
    <property type="entry name" value="LIPOPROTEIN-RELEASING SYSTEM ATP-BINDING PROTEIN LOLD"/>
    <property type="match status" value="1"/>
</dbReference>
<accession>A0A7C2TID4</accession>
<dbReference type="InterPro" id="IPR003593">
    <property type="entry name" value="AAA+_ATPase"/>
</dbReference>
<dbReference type="AlphaFoldDB" id="A0A7C2TID4"/>
<dbReference type="PANTHER" id="PTHR24220">
    <property type="entry name" value="IMPORT ATP-BINDING PROTEIN"/>
    <property type="match status" value="1"/>
</dbReference>
<dbReference type="GO" id="GO:0098796">
    <property type="term" value="C:membrane protein complex"/>
    <property type="evidence" value="ECO:0007669"/>
    <property type="project" value="UniProtKB-ARBA"/>
</dbReference>
<keyword evidence="2" id="KW-0547">Nucleotide-binding</keyword>
<dbReference type="GO" id="GO:0016887">
    <property type="term" value="F:ATP hydrolysis activity"/>
    <property type="evidence" value="ECO:0007669"/>
    <property type="project" value="InterPro"/>
</dbReference>
<dbReference type="GO" id="GO:0022857">
    <property type="term" value="F:transmembrane transporter activity"/>
    <property type="evidence" value="ECO:0007669"/>
    <property type="project" value="TreeGrafter"/>
</dbReference>
<dbReference type="GO" id="GO:0005886">
    <property type="term" value="C:plasma membrane"/>
    <property type="evidence" value="ECO:0007669"/>
    <property type="project" value="TreeGrafter"/>
</dbReference>
<dbReference type="InterPro" id="IPR015854">
    <property type="entry name" value="ABC_transpr_LolD-like"/>
</dbReference>
<feature type="domain" description="ABC transporter" evidence="5">
    <location>
        <begin position="15"/>
        <end position="242"/>
    </location>
</feature>
<dbReference type="Gene3D" id="3.40.50.300">
    <property type="entry name" value="P-loop containing nucleotide triphosphate hydrolases"/>
    <property type="match status" value="1"/>
</dbReference>
<dbReference type="InterPro" id="IPR017871">
    <property type="entry name" value="ABC_transporter-like_CS"/>
</dbReference>
<dbReference type="SUPFAM" id="SSF52540">
    <property type="entry name" value="P-loop containing nucleoside triphosphate hydrolases"/>
    <property type="match status" value="1"/>
</dbReference>
<gene>
    <name evidence="6" type="ORF">ENN98_08425</name>
</gene>
<dbReference type="SMART" id="SM00382">
    <property type="entry name" value="AAA"/>
    <property type="match status" value="1"/>
</dbReference>
<evidence type="ECO:0000256" key="1">
    <source>
        <dbReference type="ARBA" id="ARBA00022448"/>
    </source>
</evidence>
<evidence type="ECO:0000313" key="6">
    <source>
        <dbReference type="EMBL" id="HET98688.1"/>
    </source>
</evidence>
<dbReference type="Pfam" id="PF00005">
    <property type="entry name" value="ABC_tran"/>
    <property type="match status" value="1"/>
</dbReference>
<dbReference type="FunFam" id="3.40.50.300:FF:000032">
    <property type="entry name" value="Export ABC transporter ATP-binding protein"/>
    <property type="match status" value="1"/>
</dbReference>
<dbReference type="EMBL" id="DSDS01000189">
    <property type="protein sequence ID" value="HET98688.1"/>
    <property type="molecule type" value="Genomic_DNA"/>
</dbReference>
<comment type="similarity">
    <text evidence="4">Belongs to the ABC transporter superfamily. Macrolide exporter (TC 3.A.1.122) family.</text>
</comment>
<keyword evidence="3 6" id="KW-0067">ATP-binding</keyword>
<dbReference type="InterPro" id="IPR003439">
    <property type="entry name" value="ABC_transporter-like_ATP-bd"/>
</dbReference>
<dbReference type="GO" id="GO:0005524">
    <property type="term" value="F:ATP binding"/>
    <property type="evidence" value="ECO:0007669"/>
    <property type="project" value="UniProtKB-KW"/>
</dbReference>
<evidence type="ECO:0000256" key="3">
    <source>
        <dbReference type="ARBA" id="ARBA00022840"/>
    </source>
</evidence>
<dbReference type="CDD" id="cd03255">
    <property type="entry name" value="ABC_MJ0796_LolCDE_FtsE"/>
    <property type="match status" value="1"/>
</dbReference>
<evidence type="ECO:0000256" key="4">
    <source>
        <dbReference type="ARBA" id="ARBA00038388"/>
    </source>
</evidence>
<evidence type="ECO:0000259" key="5">
    <source>
        <dbReference type="PROSITE" id="PS50893"/>
    </source>
</evidence>
<protein>
    <submittedName>
        <fullName evidence="6">ABC transporter ATP-binding protein</fullName>
    </submittedName>
</protein>
<name>A0A7C2TID4_9BACT</name>
<dbReference type="InterPro" id="IPR017911">
    <property type="entry name" value="MacB-like_ATP-bd"/>
</dbReference>
<dbReference type="InterPro" id="IPR027417">
    <property type="entry name" value="P-loop_NTPase"/>
</dbReference>
<dbReference type="PROSITE" id="PS50893">
    <property type="entry name" value="ABC_TRANSPORTER_2"/>
    <property type="match status" value="1"/>
</dbReference>
<comment type="caution">
    <text evidence="6">The sequence shown here is derived from an EMBL/GenBank/DDBJ whole genome shotgun (WGS) entry which is preliminary data.</text>
</comment>
<dbReference type="Proteomes" id="UP000885986">
    <property type="component" value="Unassembled WGS sequence"/>
</dbReference>
<sequence length="242" mass="26583">MNKLDRQTDTAAPLLELQQLGKRFPPPSSLEVLRGTDLRIAAGETIAVVGSSGSGKTTLLHILGTLDRPSQGRVLYQGRDVFAQSSDQLAAFRNRTIGFIFQFHHLLPEFSALENVMLPGLIAGLPPRAARERAVDLLERVQLAARTTHRVGELSGGEQQRVAIARALIMRPRLLLADEPTGNLDPKTGEAVFELLRELNRDLGLALVMVTHNYRLAARLHRVLRLEGGSLREISADQLPSL</sequence>
<proteinExistence type="inferred from homology"/>
<reference evidence="6" key="1">
    <citation type="journal article" date="2020" name="mSystems">
        <title>Genome- and Community-Level Interaction Insights into Carbon Utilization and Element Cycling Functions of Hydrothermarchaeota in Hydrothermal Sediment.</title>
        <authorList>
            <person name="Zhou Z."/>
            <person name="Liu Y."/>
            <person name="Xu W."/>
            <person name="Pan J."/>
            <person name="Luo Z.H."/>
            <person name="Li M."/>
        </authorList>
    </citation>
    <scope>NUCLEOTIDE SEQUENCE [LARGE SCALE GENOMIC DNA]</scope>
    <source>
        <strain evidence="6">SpSt-1224</strain>
    </source>
</reference>
<evidence type="ECO:0000256" key="2">
    <source>
        <dbReference type="ARBA" id="ARBA00022741"/>
    </source>
</evidence>